<comment type="catalytic activity">
    <reaction evidence="4">
        <text>L-alanine = D-alanine</text>
        <dbReference type="Rhea" id="RHEA:20249"/>
        <dbReference type="ChEBI" id="CHEBI:57416"/>
        <dbReference type="ChEBI" id="CHEBI:57972"/>
        <dbReference type="EC" id="5.1.1.1"/>
    </reaction>
</comment>
<dbReference type="PANTHER" id="PTHR30511:SF0">
    <property type="entry name" value="ALANINE RACEMASE, CATABOLIC-RELATED"/>
    <property type="match status" value="1"/>
</dbReference>
<feature type="modified residue" description="N6-(pyridoxal phosphate)lysine" evidence="4">
    <location>
        <position position="42"/>
    </location>
</feature>
<dbReference type="Proteomes" id="UP001619911">
    <property type="component" value="Unassembled WGS sequence"/>
</dbReference>
<comment type="caution">
    <text evidence="6">The sequence shown here is derived from an EMBL/GenBank/DDBJ whole genome shotgun (WGS) entry which is preliminary data.</text>
</comment>
<protein>
    <recommendedName>
        <fullName evidence="4">Alanine racemase</fullName>
        <ecNumber evidence="4">5.1.1.1</ecNumber>
    </recommendedName>
</protein>
<dbReference type="RefSeq" id="WP_404317445.1">
    <property type="nucleotide sequence ID" value="NZ_JAUIYO010000008.1"/>
</dbReference>
<comment type="cofactor">
    <cofactor evidence="1 4">
        <name>pyridoxal 5'-phosphate</name>
        <dbReference type="ChEBI" id="CHEBI:597326"/>
    </cofactor>
</comment>
<dbReference type="InterPro" id="IPR020622">
    <property type="entry name" value="Ala_racemase_pyridoxalP-BS"/>
</dbReference>
<evidence type="ECO:0000313" key="6">
    <source>
        <dbReference type="EMBL" id="MFK2826294.1"/>
    </source>
</evidence>
<feature type="binding site" evidence="4">
    <location>
        <position position="139"/>
    </location>
    <ligand>
        <name>substrate</name>
    </ligand>
</feature>
<dbReference type="InterPro" id="IPR001608">
    <property type="entry name" value="Ala_racemase_N"/>
</dbReference>
<evidence type="ECO:0000256" key="2">
    <source>
        <dbReference type="ARBA" id="ARBA00022898"/>
    </source>
</evidence>
<dbReference type="HAMAP" id="MF_01201">
    <property type="entry name" value="Ala_racemase"/>
    <property type="match status" value="1"/>
</dbReference>
<comment type="similarity">
    <text evidence="4">Belongs to the alanine racemase family.</text>
</comment>
<dbReference type="GO" id="GO:0008784">
    <property type="term" value="F:alanine racemase activity"/>
    <property type="evidence" value="ECO:0007669"/>
    <property type="project" value="UniProtKB-EC"/>
</dbReference>
<dbReference type="Gene3D" id="3.20.20.10">
    <property type="entry name" value="Alanine racemase"/>
    <property type="match status" value="1"/>
</dbReference>
<dbReference type="NCBIfam" id="TIGR00492">
    <property type="entry name" value="alr"/>
    <property type="match status" value="1"/>
</dbReference>
<accession>A0ABW8IC73</accession>
<gene>
    <name evidence="6" type="primary">alr</name>
    <name evidence="6" type="ORF">QYG89_11515</name>
</gene>
<dbReference type="Pfam" id="PF01168">
    <property type="entry name" value="Ala_racemase_N"/>
    <property type="match status" value="1"/>
</dbReference>
<dbReference type="EMBL" id="JAUIYO010000008">
    <property type="protein sequence ID" value="MFK2826294.1"/>
    <property type="molecule type" value="Genomic_DNA"/>
</dbReference>
<evidence type="ECO:0000256" key="1">
    <source>
        <dbReference type="ARBA" id="ARBA00001933"/>
    </source>
</evidence>
<comment type="pathway">
    <text evidence="4">Amino-acid biosynthesis; D-alanine biosynthesis; D-alanine from L-alanine: step 1/1.</text>
</comment>
<dbReference type="CDD" id="cd00430">
    <property type="entry name" value="PLPDE_III_AR"/>
    <property type="match status" value="1"/>
</dbReference>
<keyword evidence="2 4" id="KW-0663">Pyridoxal phosphate</keyword>
<feature type="domain" description="Alanine racemase C-terminal" evidence="5">
    <location>
        <begin position="247"/>
        <end position="372"/>
    </location>
</feature>
<dbReference type="PRINTS" id="PR00992">
    <property type="entry name" value="ALARACEMASE"/>
</dbReference>
<dbReference type="SMART" id="SM01005">
    <property type="entry name" value="Ala_racemase_C"/>
    <property type="match status" value="1"/>
</dbReference>
<dbReference type="Gene3D" id="2.40.37.10">
    <property type="entry name" value="Lyase, Ornithine Decarboxylase, Chain A, domain 1"/>
    <property type="match status" value="1"/>
</dbReference>
<dbReference type="InterPro" id="IPR029066">
    <property type="entry name" value="PLP-binding_barrel"/>
</dbReference>
<evidence type="ECO:0000259" key="5">
    <source>
        <dbReference type="SMART" id="SM01005"/>
    </source>
</evidence>
<dbReference type="InterPro" id="IPR011079">
    <property type="entry name" value="Ala_racemase_C"/>
</dbReference>
<dbReference type="InterPro" id="IPR009006">
    <property type="entry name" value="Ala_racemase/Decarboxylase_C"/>
</dbReference>
<evidence type="ECO:0000256" key="4">
    <source>
        <dbReference type="HAMAP-Rule" id="MF_01201"/>
    </source>
</evidence>
<dbReference type="EC" id="5.1.1.1" evidence="4"/>
<evidence type="ECO:0000313" key="7">
    <source>
        <dbReference type="Proteomes" id="UP001619911"/>
    </source>
</evidence>
<keyword evidence="7" id="KW-1185">Reference proteome</keyword>
<feature type="active site" description="Proton acceptor; specific for L-alanine" evidence="4">
    <location>
        <position position="268"/>
    </location>
</feature>
<dbReference type="SUPFAM" id="SSF51419">
    <property type="entry name" value="PLP-binding barrel"/>
    <property type="match status" value="1"/>
</dbReference>
<proteinExistence type="inferred from homology"/>
<feature type="active site" description="Proton acceptor; specific for D-alanine" evidence="4">
    <location>
        <position position="42"/>
    </location>
</feature>
<evidence type="ECO:0000256" key="3">
    <source>
        <dbReference type="ARBA" id="ARBA00023235"/>
    </source>
</evidence>
<dbReference type="Pfam" id="PF00842">
    <property type="entry name" value="Ala_racemase_C"/>
    <property type="match status" value="1"/>
</dbReference>
<keyword evidence="3 4" id="KW-0413">Isomerase</keyword>
<dbReference type="PANTHER" id="PTHR30511">
    <property type="entry name" value="ALANINE RACEMASE"/>
    <property type="match status" value="1"/>
</dbReference>
<sequence>MEAETKFYRDTWAEINLDHIAYNVKETLSLLPQGKKLFAVVKANAYGHGDIQVAKTAIEAGAHGLAVAFFDEALSLKKAQLNVPVLVLGASRPTIAKPAAEQRVSLTVFQMEWLQEAEKQLEEGQVLRVHIKCDTGMGRIGVKTVEEFTALASFINQSPKLFLEGVFTHFASADEQHTDYFEKQYDAFKKMVHALDKTPPFIHCANSAAFLRFKKTHFDAVRLGIAMYGLSPSKEVKNNLPFSLRPAFSLHTKIVHVKKMKKGEKISYGSTYEAQGEEWIATLPIGYADGWMRKLQGQEVLAGGRRASIVGRVCMDQCMIRLPEEMPVGTEVTLIGKQGKEEITMDDIADKMETINYEVSCMIAARVPRVYKRHGKIVEEVNALID</sequence>
<comment type="function">
    <text evidence="4">Catalyzes the interconversion of L-alanine and D-alanine. May also act on other amino acids.</text>
</comment>
<dbReference type="SUPFAM" id="SSF50621">
    <property type="entry name" value="Alanine racemase C-terminal domain-like"/>
    <property type="match status" value="1"/>
</dbReference>
<organism evidence="6 7">
    <name type="scientific">Bacillus lumedeiriae</name>
    <dbReference type="NCBI Taxonomy" id="3058829"/>
    <lineage>
        <taxon>Bacteria</taxon>
        <taxon>Bacillati</taxon>
        <taxon>Bacillota</taxon>
        <taxon>Bacilli</taxon>
        <taxon>Bacillales</taxon>
        <taxon>Bacillaceae</taxon>
        <taxon>Bacillus</taxon>
    </lineage>
</organism>
<dbReference type="PROSITE" id="PS00395">
    <property type="entry name" value="ALANINE_RACEMASE"/>
    <property type="match status" value="1"/>
</dbReference>
<name>A0ABW8IC73_9BACI</name>
<dbReference type="InterPro" id="IPR000821">
    <property type="entry name" value="Ala_racemase"/>
</dbReference>
<reference evidence="6 7" key="1">
    <citation type="submission" date="2023-07" db="EMBL/GenBank/DDBJ databases">
        <title>Bacillus lucianemedeirus sp. nov, a new species isolated from an immunobiological production facility.</title>
        <authorList>
            <person name="Costa L.V."/>
            <person name="Miranda R.V.S.L."/>
            <person name="Brandao M.L.L."/>
            <person name="Reis C.M.F."/>
            <person name="Frazao A.M."/>
            <person name="Cruz F.V."/>
            <person name="Baio P.V.P."/>
            <person name="Veras J.F.C."/>
            <person name="Ramos J.N."/>
            <person name="Vieira V."/>
        </authorList>
    </citation>
    <scope>NUCLEOTIDE SEQUENCE [LARGE SCALE GENOMIC DNA]</scope>
    <source>
        <strain evidence="6 7">B190/17</strain>
    </source>
</reference>
<feature type="binding site" evidence="4">
    <location>
        <position position="315"/>
    </location>
    <ligand>
        <name>substrate</name>
    </ligand>
</feature>